<reference evidence="1" key="2">
    <citation type="journal article" date="2015" name="Fish Shellfish Immunol.">
        <title>Early steps in the European eel (Anguilla anguilla)-Vibrio vulnificus interaction in the gills: Role of the RtxA13 toxin.</title>
        <authorList>
            <person name="Callol A."/>
            <person name="Pajuelo D."/>
            <person name="Ebbesson L."/>
            <person name="Teles M."/>
            <person name="MacKenzie S."/>
            <person name="Amaro C."/>
        </authorList>
    </citation>
    <scope>NUCLEOTIDE SEQUENCE</scope>
</reference>
<accession>A0A0E9SB18</accession>
<sequence>MSTDASRCIINRFNLFLLRHLHLKLRKKQRYCLPVGFVSRASLCALYDIQFPIN</sequence>
<dbReference type="EMBL" id="GBXM01070859">
    <property type="protein sequence ID" value="JAH37718.1"/>
    <property type="molecule type" value="Transcribed_RNA"/>
</dbReference>
<reference evidence="1" key="1">
    <citation type="submission" date="2014-11" db="EMBL/GenBank/DDBJ databases">
        <authorList>
            <person name="Amaro Gonzalez C."/>
        </authorList>
    </citation>
    <scope>NUCLEOTIDE SEQUENCE</scope>
</reference>
<protein>
    <submittedName>
        <fullName evidence="1">Uncharacterized protein</fullName>
    </submittedName>
</protein>
<proteinExistence type="predicted"/>
<dbReference type="AlphaFoldDB" id="A0A0E9SB18"/>
<organism evidence="1">
    <name type="scientific">Anguilla anguilla</name>
    <name type="common">European freshwater eel</name>
    <name type="synonym">Muraena anguilla</name>
    <dbReference type="NCBI Taxonomy" id="7936"/>
    <lineage>
        <taxon>Eukaryota</taxon>
        <taxon>Metazoa</taxon>
        <taxon>Chordata</taxon>
        <taxon>Craniata</taxon>
        <taxon>Vertebrata</taxon>
        <taxon>Euteleostomi</taxon>
        <taxon>Actinopterygii</taxon>
        <taxon>Neopterygii</taxon>
        <taxon>Teleostei</taxon>
        <taxon>Anguilliformes</taxon>
        <taxon>Anguillidae</taxon>
        <taxon>Anguilla</taxon>
    </lineage>
</organism>
<name>A0A0E9SB18_ANGAN</name>
<evidence type="ECO:0000313" key="1">
    <source>
        <dbReference type="EMBL" id="JAH37718.1"/>
    </source>
</evidence>